<dbReference type="AlphaFoldDB" id="A0AA36H7Y6"/>
<dbReference type="EMBL" id="CATQJL010000316">
    <property type="protein sequence ID" value="CAJ0605791.1"/>
    <property type="molecule type" value="Genomic_DNA"/>
</dbReference>
<organism evidence="2 3">
    <name type="scientific">Cylicocyclus nassatus</name>
    <name type="common">Nematode worm</name>
    <dbReference type="NCBI Taxonomy" id="53992"/>
    <lineage>
        <taxon>Eukaryota</taxon>
        <taxon>Metazoa</taxon>
        <taxon>Ecdysozoa</taxon>
        <taxon>Nematoda</taxon>
        <taxon>Chromadorea</taxon>
        <taxon>Rhabditida</taxon>
        <taxon>Rhabditina</taxon>
        <taxon>Rhabditomorpha</taxon>
        <taxon>Strongyloidea</taxon>
        <taxon>Strongylidae</taxon>
        <taxon>Cylicocyclus</taxon>
    </lineage>
</organism>
<dbReference type="Proteomes" id="UP001176961">
    <property type="component" value="Unassembled WGS sequence"/>
</dbReference>
<keyword evidence="3" id="KW-1185">Reference proteome</keyword>
<evidence type="ECO:0000313" key="3">
    <source>
        <dbReference type="Proteomes" id="UP001176961"/>
    </source>
</evidence>
<reference evidence="2" key="1">
    <citation type="submission" date="2023-07" db="EMBL/GenBank/DDBJ databases">
        <authorList>
            <consortium name="CYATHOMIX"/>
        </authorList>
    </citation>
    <scope>NUCLEOTIDE SEQUENCE</scope>
    <source>
        <strain evidence="2">N/A</strain>
    </source>
</reference>
<name>A0AA36H7Y6_CYLNA</name>
<evidence type="ECO:0000256" key="1">
    <source>
        <dbReference type="SAM" id="SignalP"/>
    </source>
</evidence>
<keyword evidence="1" id="KW-0732">Signal</keyword>
<gene>
    <name evidence="2" type="ORF">CYNAS_LOCUS17774</name>
</gene>
<sequence>MKAWLFILCMMSFAIHASMTAPPGDWSSSEMRYDDRETVRQKRHHGFGHGYGHHYDHGYGYGYGGFPWFNHFFHW</sequence>
<protein>
    <submittedName>
        <fullName evidence="2">Uncharacterized protein</fullName>
    </submittedName>
</protein>
<feature type="signal peptide" evidence="1">
    <location>
        <begin position="1"/>
        <end position="20"/>
    </location>
</feature>
<evidence type="ECO:0000313" key="2">
    <source>
        <dbReference type="EMBL" id="CAJ0605791.1"/>
    </source>
</evidence>
<proteinExistence type="predicted"/>
<feature type="chain" id="PRO_5041410053" evidence="1">
    <location>
        <begin position="21"/>
        <end position="75"/>
    </location>
</feature>
<accession>A0AA36H7Y6</accession>
<comment type="caution">
    <text evidence="2">The sequence shown here is derived from an EMBL/GenBank/DDBJ whole genome shotgun (WGS) entry which is preliminary data.</text>
</comment>